<dbReference type="AlphaFoldDB" id="A0A9J5W141"/>
<accession>A0A9J5W141</accession>
<dbReference type="EMBL" id="JACXVP010000012">
    <property type="protein sequence ID" value="KAG5569137.1"/>
    <property type="molecule type" value="Genomic_DNA"/>
</dbReference>
<protein>
    <submittedName>
        <fullName evidence="1">Uncharacterized protein</fullName>
    </submittedName>
</protein>
<proteinExistence type="predicted"/>
<evidence type="ECO:0000313" key="1">
    <source>
        <dbReference type="EMBL" id="KAG5569137.1"/>
    </source>
</evidence>
<dbReference type="Proteomes" id="UP000824120">
    <property type="component" value="Chromosome 12"/>
</dbReference>
<sequence>MHGLYLVYSHLDDPINQFLLLWPFQEIDVAAKMKSHIIVSPTSKFQLFSQFPLEKANTTAVQIQKKKSTLSHVCREHCRTWEKLDVSFIKTPQVQKTVSLADQIRAAKKRTGDVNGKAFSIASSDSQSIEVSAEAKFSTVETK</sequence>
<name>A0A9J5W141_SOLCO</name>
<reference evidence="1 2" key="1">
    <citation type="submission" date="2020-09" db="EMBL/GenBank/DDBJ databases">
        <title>De no assembly of potato wild relative species, Solanum commersonii.</title>
        <authorList>
            <person name="Cho K."/>
        </authorList>
    </citation>
    <scope>NUCLEOTIDE SEQUENCE [LARGE SCALE GENOMIC DNA]</scope>
    <source>
        <strain evidence="1">LZ3.2</strain>
        <tissue evidence="1">Leaf</tissue>
    </source>
</reference>
<gene>
    <name evidence="1" type="ORF">H5410_058903</name>
</gene>
<keyword evidence="2" id="KW-1185">Reference proteome</keyword>
<dbReference type="OrthoDB" id="6013at2759"/>
<evidence type="ECO:0000313" key="2">
    <source>
        <dbReference type="Proteomes" id="UP000824120"/>
    </source>
</evidence>
<organism evidence="1 2">
    <name type="scientific">Solanum commersonii</name>
    <name type="common">Commerson's wild potato</name>
    <name type="synonym">Commerson's nightshade</name>
    <dbReference type="NCBI Taxonomy" id="4109"/>
    <lineage>
        <taxon>Eukaryota</taxon>
        <taxon>Viridiplantae</taxon>
        <taxon>Streptophyta</taxon>
        <taxon>Embryophyta</taxon>
        <taxon>Tracheophyta</taxon>
        <taxon>Spermatophyta</taxon>
        <taxon>Magnoliopsida</taxon>
        <taxon>eudicotyledons</taxon>
        <taxon>Gunneridae</taxon>
        <taxon>Pentapetalae</taxon>
        <taxon>asterids</taxon>
        <taxon>lamiids</taxon>
        <taxon>Solanales</taxon>
        <taxon>Solanaceae</taxon>
        <taxon>Solanoideae</taxon>
        <taxon>Solaneae</taxon>
        <taxon>Solanum</taxon>
    </lineage>
</organism>
<comment type="caution">
    <text evidence="1">The sequence shown here is derived from an EMBL/GenBank/DDBJ whole genome shotgun (WGS) entry which is preliminary data.</text>
</comment>